<dbReference type="Proteomes" id="UP000824881">
    <property type="component" value="Unassembled WGS sequence"/>
</dbReference>
<proteinExistence type="predicted"/>
<name>A0ACB7ITS5_PLECO</name>
<accession>A0ACB7ITS5</accession>
<gene>
    <name evidence="1" type="ORF">CCMSSC00406_0002357</name>
</gene>
<evidence type="ECO:0000313" key="1">
    <source>
        <dbReference type="EMBL" id="KAG9221043.1"/>
    </source>
</evidence>
<keyword evidence="2" id="KW-1185">Reference proteome</keyword>
<protein>
    <submittedName>
        <fullName evidence="1">Uncharacterized protein</fullName>
    </submittedName>
</protein>
<comment type="caution">
    <text evidence="1">The sequence shown here is derived from an EMBL/GenBank/DDBJ whole genome shotgun (WGS) entry which is preliminary data.</text>
</comment>
<organism evidence="1 2">
    <name type="scientific">Pleurotus cornucopiae</name>
    <name type="common">Cornucopia mushroom</name>
    <dbReference type="NCBI Taxonomy" id="5321"/>
    <lineage>
        <taxon>Eukaryota</taxon>
        <taxon>Fungi</taxon>
        <taxon>Dikarya</taxon>
        <taxon>Basidiomycota</taxon>
        <taxon>Agaricomycotina</taxon>
        <taxon>Agaricomycetes</taxon>
        <taxon>Agaricomycetidae</taxon>
        <taxon>Agaricales</taxon>
        <taxon>Pleurotineae</taxon>
        <taxon>Pleurotaceae</taxon>
        <taxon>Pleurotus</taxon>
    </lineage>
</organism>
<reference evidence="1 2" key="1">
    <citation type="journal article" date="2021" name="Appl. Environ. Microbiol.">
        <title>Genetic linkage and physical mapping for an oyster mushroom Pleurotus cornucopiae and QTL analysis for the trait cap color.</title>
        <authorList>
            <person name="Zhang Y."/>
            <person name="Gao W."/>
            <person name="Sonnenberg A."/>
            <person name="Chen Q."/>
            <person name="Zhang J."/>
            <person name="Huang C."/>
        </authorList>
    </citation>
    <scope>NUCLEOTIDE SEQUENCE [LARGE SCALE GENOMIC DNA]</scope>
    <source>
        <strain evidence="1">CCMSSC00406</strain>
    </source>
</reference>
<evidence type="ECO:0000313" key="2">
    <source>
        <dbReference type="Proteomes" id="UP000824881"/>
    </source>
</evidence>
<sequence length="718" mass="77808">MPAKKGKGKSKSKTGKRRGRKPWGGDGGAKLEFLLSFEQEYLETADPGGLYTRMTAQFLEKYGYDLPFDAEPEQGFVPEICNLADLPYDEQVVEQEKRDGIYMKLRLKIGAWMRHRFNRKQTDEDMVADLLRTMSELTVERPRRRTAMNIYWADNYSSKIRKEFQKYWKTAKLMAPPDSRMSMCADYVKSRYEEETDEYRQTLEKRADTEYKLAMDEYNKRDALDGTPESYEHAWNEADSFLHVFVDAIAKKFGMSVSLLLTGPLGSEQGKIVMRSAHSNNVGAMTSLIWPEFDKQGFKAVQDSIIRYGEAVFSPEECKRRIPQDASELDEDGEDDTSAGLDEMNEAAHPYPKTASSYPKLPEPPSLLDGHSYPQPHEPMNLIAGCPTPMNFETPLPLTQPQGEFTALLSGDWNWPNALNWGDTGTQQPFWNNNHGMPFHPLFSNASNGPNIPMPMPINPTLSVAAMPVVPAAPLSTLTTAGVATPVITTPGAATPAVPVVPAAPLSTSTTAGVTTPVVPAAPLPQAAPLSTLTTPRVATPVITTPGAATPTVPVVPAAPLPTLTTPGVTPAAPPPIITTPEAGPPEVPAAPLPTLTTPRVATPVITTPGVAMPAVPVVPAAPLPILTTPGAATPVEPASPSVLSTPGSVEPTLTGKENELPAKKKRKRVEPADTETQGRPQRTSKPPTHLKNGGYVPPSKGTRKQAATKPAAKKKKK</sequence>
<dbReference type="EMBL" id="WQMT02000007">
    <property type="protein sequence ID" value="KAG9221043.1"/>
    <property type="molecule type" value="Genomic_DNA"/>
</dbReference>